<name>A0A6J6FLC5_9ZZZZ</name>
<dbReference type="EMBL" id="CAEZTZ010000123">
    <property type="protein sequence ID" value="CAB4589387.1"/>
    <property type="molecule type" value="Genomic_DNA"/>
</dbReference>
<protein>
    <submittedName>
        <fullName evidence="1">Unannotated protein</fullName>
    </submittedName>
</protein>
<proteinExistence type="predicted"/>
<sequence length="158" mass="16818">MVSDTNSDASSAIVTVTANGWNSSPDKPPTKASGRNTATVVMVDAVTAVATSLTPSRMATMRSSPRDRCLLMFSTTTIESSTTRPIEIVTAPIVRMLSEKLLAHIPMNVSNNDVGIDTAVTSVDRIDNRKTRITMIAKTNPRSPSIASDSMLFSMNGA</sequence>
<accession>A0A6J6FLC5</accession>
<evidence type="ECO:0000313" key="1">
    <source>
        <dbReference type="EMBL" id="CAB4589387.1"/>
    </source>
</evidence>
<organism evidence="1">
    <name type="scientific">freshwater metagenome</name>
    <dbReference type="NCBI Taxonomy" id="449393"/>
    <lineage>
        <taxon>unclassified sequences</taxon>
        <taxon>metagenomes</taxon>
        <taxon>ecological metagenomes</taxon>
    </lineage>
</organism>
<gene>
    <name evidence="1" type="ORF">UFOPK1767_00858</name>
</gene>
<dbReference type="AlphaFoldDB" id="A0A6J6FLC5"/>
<reference evidence="1" key="1">
    <citation type="submission" date="2020-05" db="EMBL/GenBank/DDBJ databases">
        <authorList>
            <person name="Chiriac C."/>
            <person name="Salcher M."/>
            <person name="Ghai R."/>
            <person name="Kavagutti S V."/>
        </authorList>
    </citation>
    <scope>NUCLEOTIDE SEQUENCE</scope>
</reference>